<sequence>MEQQSQLEREFREWEPIEIESDADTNVEEQQLNLAPRKATARFRDRDPTHKRLPTEDYKVKGCKQHEDPP</sequence>
<feature type="region of interest" description="Disordered" evidence="1">
    <location>
        <begin position="1"/>
        <end position="70"/>
    </location>
</feature>
<evidence type="ECO:0000313" key="2">
    <source>
        <dbReference type="EMBL" id="KAF2840531.1"/>
    </source>
</evidence>
<dbReference type="AlphaFoldDB" id="A0A9P4SD51"/>
<name>A0A9P4SD51_9PEZI</name>
<organism evidence="2 3">
    <name type="scientific">Patellaria atrata CBS 101060</name>
    <dbReference type="NCBI Taxonomy" id="1346257"/>
    <lineage>
        <taxon>Eukaryota</taxon>
        <taxon>Fungi</taxon>
        <taxon>Dikarya</taxon>
        <taxon>Ascomycota</taxon>
        <taxon>Pezizomycotina</taxon>
        <taxon>Dothideomycetes</taxon>
        <taxon>Dothideomycetes incertae sedis</taxon>
        <taxon>Patellariales</taxon>
        <taxon>Patellariaceae</taxon>
        <taxon>Patellaria</taxon>
    </lineage>
</organism>
<reference evidence="2" key="1">
    <citation type="journal article" date="2020" name="Stud. Mycol.">
        <title>101 Dothideomycetes genomes: a test case for predicting lifestyles and emergence of pathogens.</title>
        <authorList>
            <person name="Haridas S."/>
            <person name="Albert R."/>
            <person name="Binder M."/>
            <person name="Bloem J."/>
            <person name="Labutti K."/>
            <person name="Salamov A."/>
            <person name="Andreopoulos B."/>
            <person name="Baker S."/>
            <person name="Barry K."/>
            <person name="Bills G."/>
            <person name="Bluhm B."/>
            <person name="Cannon C."/>
            <person name="Castanera R."/>
            <person name="Culley D."/>
            <person name="Daum C."/>
            <person name="Ezra D."/>
            <person name="Gonzalez J."/>
            <person name="Henrissat B."/>
            <person name="Kuo A."/>
            <person name="Liang C."/>
            <person name="Lipzen A."/>
            <person name="Lutzoni F."/>
            <person name="Magnuson J."/>
            <person name="Mondo S."/>
            <person name="Nolan M."/>
            <person name="Ohm R."/>
            <person name="Pangilinan J."/>
            <person name="Park H.-J."/>
            <person name="Ramirez L."/>
            <person name="Alfaro M."/>
            <person name="Sun H."/>
            <person name="Tritt A."/>
            <person name="Yoshinaga Y."/>
            <person name="Zwiers L.-H."/>
            <person name="Turgeon B."/>
            <person name="Goodwin S."/>
            <person name="Spatafora J."/>
            <person name="Crous P."/>
            <person name="Grigoriev I."/>
        </authorList>
    </citation>
    <scope>NUCLEOTIDE SEQUENCE</scope>
    <source>
        <strain evidence="2">CBS 101060</strain>
    </source>
</reference>
<feature type="compositionally biased region" description="Basic and acidic residues" evidence="1">
    <location>
        <begin position="42"/>
        <end position="70"/>
    </location>
</feature>
<keyword evidence="3" id="KW-1185">Reference proteome</keyword>
<evidence type="ECO:0000256" key="1">
    <source>
        <dbReference type="SAM" id="MobiDB-lite"/>
    </source>
</evidence>
<proteinExistence type="predicted"/>
<dbReference type="EMBL" id="MU006092">
    <property type="protein sequence ID" value="KAF2840531.1"/>
    <property type="molecule type" value="Genomic_DNA"/>
</dbReference>
<dbReference type="Proteomes" id="UP000799429">
    <property type="component" value="Unassembled WGS sequence"/>
</dbReference>
<protein>
    <submittedName>
        <fullName evidence="2">Uncharacterized protein</fullName>
    </submittedName>
</protein>
<evidence type="ECO:0000313" key="3">
    <source>
        <dbReference type="Proteomes" id="UP000799429"/>
    </source>
</evidence>
<accession>A0A9P4SD51</accession>
<gene>
    <name evidence="2" type="ORF">M501DRAFT_1055864</name>
</gene>
<feature type="compositionally biased region" description="Acidic residues" evidence="1">
    <location>
        <begin position="16"/>
        <end position="27"/>
    </location>
</feature>
<comment type="caution">
    <text evidence="2">The sequence shown here is derived from an EMBL/GenBank/DDBJ whole genome shotgun (WGS) entry which is preliminary data.</text>
</comment>